<accession>A0ABQ9UC16</accession>
<organism evidence="2 3">
    <name type="scientific">Saguinus oedipus</name>
    <name type="common">Cotton-top tamarin</name>
    <name type="synonym">Oedipomidas oedipus</name>
    <dbReference type="NCBI Taxonomy" id="9490"/>
    <lineage>
        <taxon>Eukaryota</taxon>
        <taxon>Metazoa</taxon>
        <taxon>Chordata</taxon>
        <taxon>Craniata</taxon>
        <taxon>Vertebrata</taxon>
        <taxon>Euteleostomi</taxon>
        <taxon>Mammalia</taxon>
        <taxon>Eutheria</taxon>
        <taxon>Euarchontoglires</taxon>
        <taxon>Primates</taxon>
        <taxon>Haplorrhini</taxon>
        <taxon>Platyrrhini</taxon>
        <taxon>Cebidae</taxon>
        <taxon>Callitrichinae</taxon>
        <taxon>Saguinus</taxon>
    </lineage>
</organism>
<dbReference type="Proteomes" id="UP001266305">
    <property type="component" value="Unassembled WGS sequence"/>
</dbReference>
<reference evidence="2 3" key="1">
    <citation type="submission" date="2023-05" db="EMBL/GenBank/DDBJ databases">
        <title>B98-5 Cell Line De Novo Hybrid Assembly: An Optical Mapping Approach.</title>
        <authorList>
            <person name="Kananen K."/>
            <person name="Auerbach J.A."/>
            <person name="Kautto E."/>
            <person name="Blachly J.S."/>
        </authorList>
    </citation>
    <scope>NUCLEOTIDE SEQUENCE [LARGE SCALE GENOMIC DNA]</scope>
    <source>
        <strain evidence="2">B95-8</strain>
        <tissue evidence="2">Cell line</tissue>
    </source>
</reference>
<comment type="caution">
    <text evidence="2">The sequence shown here is derived from an EMBL/GenBank/DDBJ whole genome shotgun (WGS) entry which is preliminary data.</text>
</comment>
<proteinExistence type="predicted"/>
<dbReference type="EMBL" id="JASSZA010000014">
    <property type="protein sequence ID" value="KAK2094163.1"/>
    <property type="molecule type" value="Genomic_DNA"/>
</dbReference>
<sequence length="95" mass="10091">MGTDRRVKPKPGNVPNGLDRTMQLRGPSLLEMHPPMPSGTLLTMAVCPDLQLSGHTSSDALEYIAALPSPSTSDSRDFSSSPHFSRVTAVKGLSS</sequence>
<evidence type="ECO:0000313" key="3">
    <source>
        <dbReference type="Proteomes" id="UP001266305"/>
    </source>
</evidence>
<gene>
    <name evidence="2" type="ORF">P7K49_027901</name>
</gene>
<keyword evidence="3" id="KW-1185">Reference proteome</keyword>
<feature type="region of interest" description="Disordered" evidence="1">
    <location>
        <begin position="1"/>
        <end position="21"/>
    </location>
</feature>
<evidence type="ECO:0000256" key="1">
    <source>
        <dbReference type="SAM" id="MobiDB-lite"/>
    </source>
</evidence>
<evidence type="ECO:0000313" key="2">
    <source>
        <dbReference type="EMBL" id="KAK2094163.1"/>
    </source>
</evidence>
<protein>
    <submittedName>
        <fullName evidence="2">Uncharacterized protein</fullName>
    </submittedName>
</protein>
<feature type="region of interest" description="Disordered" evidence="1">
    <location>
        <begin position="69"/>
        <end position="95"/>
    </location>
</feature>
<name>A0ABQ9UC16_SAGOE</name>
<feature type="compositionally biased region" description="Low complexity" evidence="1">
    <location>
        <begin position="69"/>
        <end position="86"/>
    </location>
</feature>